<feature type="transmembrane region" description="Helical" evidence="1">
    <location>
        <begin position="348"/>
        <end position="371"/>
    </location>
</feature>
<dbReference type="InterPro" id="IPR010288">
    <property type="entry name" value="EcsB_ABC"/>
</dbReference>
<feature type="transmembrane region" description="Helical" evidence="1">
    <location>
        <begin position="283"/>
        <end position="302"/>
    </location>
</feature>
<dbReference type="PIRSF" id="PIRSF037259">
    <property type="entry name" value="EcsB_ABC"/>
    <property type="match status" value="1"/>
</dbReference>
<feature type="transmembrane region" description="Helical" evidence="1">
    <location>
        <begin position="104"/>
        <end position="125"/>
    </location>
</feature>
<feature type="transmembrane region" description="Helical" evidence="1">
    <location>
        <begin position="308"/>
        <end position="327"/>
    </location>
</feature>
<reference evidence="2 3" key="1">
    <citation type="submission" date="2024-09" db="EMBL/GenBank/DDBJ databases">
        <authorList>
            <person name="Sun Q."/>
            <person name="Mori K."/>
        </authorList>
    </citation>
    <scope>NUCLEOTIDE SEQUENCE [LARGE SCALE GENOMIC DNA]</scope>
    <source>
        <strain evidence="2 3">JCM 11201</strain>
    </source>
</reference>
<evidence type="ECO:0000313" key="3">
    <source>
        <dbReference type="Proteomes" id="UP001589609"/>
    </source>
</evidence>
<accession>A0ABV5WKD0</accession>
<protein>
    <submittedName>
        <fullName evidence="2">ABC transporter permease</fullName>
    </submittedName>
</protein>
<proteinExistence type="predicted"/>
<dbReference type="Proteomes" id="UP001589609">
    <property type="component" value="Unassembled WGS sequence"/>
</dbReference>
<evidence type="ECO:0000256" key="1">
    <source>
        <dbReference type="SAM" id="Phobius"/>
    </source>
</evidence>
<comment type="caution">
    <text evidence="2">The sequence shown here is derived from an EMBL/GenBank/DDBJ whole genome shotgun (WGS) entry which is preliminary data.</text>
</comment>
<dbReference type="Pfam" id="PF05975">
    <property type="entry name" value="EcsB"/>
    <property type="match status" value="1"/>
</dbReference>
<organism evidence="2 3">
    <name type="scientific">Ectobacillus funiculus</name>
    <dbReference type="NCBI Taxonomy" id="137993"/>
    <lineage>
        <taxon>Bacteria</taxon>
        <taxon>Bacillati</taxon>
        <taxon>Bacillota</taxon>
        <taxon>Bacilli</taxon>
        <taxon>Bacillales</taxon>
        <taxon>Bacillaceae</taxon>
        <taxon>Ectobacillus</taxon>
    </lineage>
</organism>
<keyword evidence="1" id="KW-1133">Transmembrane helix</keyword>
<dbReference type="RefSeq" id="WP_379951327.1">
    <property type="nucleotide sequence ID" value="NZ_JBHMAF010000187.1"/>
</dbReference>
<feature type="transmembrane region" description="Helical" evidence="1">
    <location>
        <begin position="131"/>
        <end position="152"/>
    </location>
</feature>
<evidence type="ECO:0000313" key="2">
    <source>
        <dbReference type="EMBL" id="MFB9761089.1"/>
    </source>
</evidence>
<sequence length="405" mass="46670">MNINELWRQRFQLFWKEVRTYGKYIFNDHLKFVLIFAIGAGAYYYQQWLATLTASFPTAALLAALFAVILTVGSVQTLLKPADLVFLLPVETKMKPYFAKGLRFTYIISLYTIAIAGAAAAPLYFQQMRSAVSSYLLILLLFVLAKLWNLFASWEALYMRDDAVIIYDRILRLGINFLFAYFLLAKFSFFYTGSVVGVMALYLLLLHGKAKGQSLHWERLIAEEGKKLMLFYRIANLFTDVPALKGRVQRRRWLDWITALLPRERQDAYFYLYIRTLLRSGDYFGLVLRLLIIGGIVVYVLPFVYGRFLVSVFSLYLIGYQLLSLWKHHRSKIWLSLYPIPELHKKKAFLSLILILLGASSFILAAIVGAAAAEWSVFLLTLMLNIVFSYGFTYAYCSKKLEALT</sequence>
<keyword evidence="3" id="KW-1185">Reference proteome</keyword>
<feature type="transmembrane region" description="Helical" evidence="1">
    <location>
        <begin position="58"/>
        <end position="79"/>
    </location>
</feature>
<gene>
    <name evidence="2" type="ORF">ACFFMS_22830</name>
</gene>
<keyword evidence="1" id="KW-0812">Transmembrane</keyword>
<dbReference type="EMBL" id="JBHMAF010000187">
    <property type="protein sequence ID" value="MFB9761089.1"/>
    <property type="molecule type" value="Genomic_DNA"/>
</dbReference>
<feature type="transmembrane region" description="Helical" evidence="1">
    <location>
        <begin position="377"/>
        <end position="397"/>
    </location>
</feature>
<feature type="transmembrane region" description="Helical" evidence="1">
    <location>
        <begin position="189"/>
        <end position="206"/>
    </location>
</feature>
<name>A0ABV5WKD0_9BACI</name>
<keyword evidence="1" id="KW-0472">Membrane</keyword>